<dbReference type="InterPro" id="IPR011256">
    <property type="entry name" value="Reg_factor_effector_dom_sf"/>
</dbReference>
<dbReference type="RefSeq" id="WP_130182675.1">
    <property type="nucleotide sequence ID" value="NZ_CP035945.1"/>
</dbReference>
<reference evidence="2 3" key="1">
    <citation type="submission" date="2019-01" db="EMBL/GenBank/DDBJ databases">
        <title>PMF-metabolizing Aryl O-demethylase.</title>
        <authorList>
            <person name="Kim M."/>
        </authorList>
    </citation>
    <scope>NUCLEOTIDE SEQUENCE [LARGE SCALE GENOMIC DNA]</scope>
    <source>
        <strain evidence="2 3">PMF1</strain>
    </source>
</reference>
<dbReference type="AlphaFoldDB" id="A0A4V0Z8B1"/>
<name>A0A4V0Z8B1_9FIRM</name>
<dbReference type="KEGG" id="bpro:PMF13cell1_05257"/>
<protein>
    <recommendedName>
        <fullName evidence="1">GyrI-like small molecule binding domain-containing protein</fullName>
    </recommendedName>
</protein>
<gene>
    <name evidence="2" type="ORF">PMF13cell1_05257</name>
</gene>
<feature type="domain" description="GyrI-like small molecule binding" evidence="1">
    <location>
        <begin position="22"/>
        <end position="207"/>
    </location>
</feature>
<dbReference type="Proteomes" id="UP000289794">
    <property type="component" value="Chromosome"/>
</dbReference>
<dbReference type="SUPFAM" id="SSF55136">
    <property type="entry name" value="Probable bacterial effector-binding domain"/>
    <property type="match status" value="1"/>
</dbReference>
<dbReference type="InterPro" id="IPR008319">
    <property type="entry name" value="GyrI-like_CCH_Lin2189-like"/>
</dbReference>
<evidence type="ECO:0000259" key="1">
    <source>
        <dbReference type="Pfam" id="PF06445"/>
    </source>
</evidence>
<sequence>MKYDWRKQEKGLYSPGEKPAAVNVTAQKFIMISGKGNPNHEDFSNRVGALYSLAYSIKMRYKAEHKEMCQNDTDMEEFSVYPLEGVWDMEEETGAQAHVLEDKEHLIYTIMIRQPDCITEEMYEAALAAVKKKKPDPLLDEITYTVWEDGLCVQMLHTGLFDDEPESFRKMDLFLKENHLIRKGHTHREIYLKDMSRTAPEKMKTILRYMVSEGQKKL</sequence>
<proteinExistence type="predicted"/>
<dbReference type="Gene3D" id="3.20.80.10">
    <property type="entry name" value="Regulatory factor, effector binding domain"/>
    <property type="match status" value="1"/>
</dbReference>
<evidence type="ECO:0000313" key="2">
    <source>
        <dbReference type="EMBL" id="QBE99678.1"/>
    </source>
</evidence>
<organism evidence="2 3">
    <name type="scientific">Blautia producta</name>
    <dbReference type="NCBI Taxonomy" id="33035"/>
    <lineage>
        <taxon>Bacteria</taxon>
        <taxon>Bacillati</taxon>
        <taxon>Bacillota</taxon>
        <taxon>Clostridia</taxon>
        <taxon>Lachnospirales</taxon>
        <taxon>Lachnospiraceae</taxon>
        <taxon>Blautia</taxon>
    </lineage>
</organism>
<dbReference type="PIRSF" id="PIRSF031644">
    <property type="entry name" value="UCP031644"/>
    <property type="match status" value="1"/>
</dbReference>
<accession>A0A4V0Z8B1</accession>
<dbReference type="InterPro" id="IPR029442">
    <property type="entry name" value="GyrI-like"/>
</dbReference>
<dbReference type="EMBL" id="CP035945">
    <property type="protein sequence ID" value="QBE99678.1"/>
    <property type="molecule type" value="Genomic_DNA"/>
</dbReference>
<dbReference type="Pfam" id="PF06445">
    <property type="entry name" value="GyrI-like"/>
    <property type="match status" value="1"/>
</dbReference>
<evidence type="ECO:0000313" key="3">
    <source>
        <dbReference type="Proteomes" id="UP000289794"/>
    </source>
</evidence>